<keyword evidence="1" id="KW-1133">Transmembrane helix</keyword>
<keyword evidence="1" id="KW-0812">Transmembrane</keyword>
<dbReference type="PANTHER" id="PTHR34573">
    <property type="entry name" value="VKC DOMAIN-CONTAINING PROTEIN"/>
    <property type="match status" value="1"/>
</dbReference>
<gene>
    <name evidence="2" type="ORF">A2942_00680</name>
</gene>
<organism evidence="2 3">
    <name type="scientific">Candidatus Lloydbacteria bacterium RIFCSPLOWO2_01_FULL_50_20</name>
    <dbReference type="NCBI Taxonomy" id="1798665"/>
    <lineage>
        <taxon>Bacteria</taxon>
        <taxon>Candidatus Lloydiibacteriota</taxon>
    </lineage>
</organism>
<dbReference type="Proteomes" id="UP000178534">
    <property type="component" value="Unassembled WGS sequence"/>
</dbReference>
<dbReference type="PANTHER" id="PTHR34573:SF1">
    <property type="entry name" value="VITAMIN K EPOXIDE REDUCTASE DOMAIN-CONTAINING PROTEIN"/>
    <property type="match status" value="1"/>
</dbReference>
<evidence type="ECO:0008006" key="4">
    <source>
        <dbReference type="Google" id="ProtNLM"/>
    </source>
</evidence>
<accession>A0A1G2DHK5</accession>
<feature type="transmembrane region" description="Helical" evidence="1">
    <location>
        <begin position="6"/>
        <end position="23"/>
    </location>
</feature>
<reference evidence="2 3" key="1">
    <citation type="journal article" date="2016" name="Nat. Commun.">
        <title>Thousands of microbial genomes shed light on interconnected biogeochemical processes in an aquifer system.</title>
        <authorList>
            <person name="Anantharaman K."/>
            <person name="Brown C.T."/>
            <person name="Hug L.A."/>
            <person name="Sharon I."/>
            <person name="Castelle C.J."/>
            <person name="Probst A.J."/>
            <person name="Thomas B.C."/>
            <person name="Singh A."/>
            <person name="Wilkins M.J."/>
            <person name="Karaoz U."/>
            <person name="Brodie E.L."/>
            <person name="Williams K.H."/>
            <person name="Hubbard S.S."/>
            <person name="Banfield J.F."/>
        </authorList>
    </citation>
    <scope>NUCLEOTIDE SEQUENCE [LARGE SCALE GENOMIC DNA]</scope>
</reference>
<dbReference type="EMBL" id="MHLP01000013">
    <property type="protein sequence ID" value="OGZ13036.1"/>
    <property type="molecule type" value="Genomic_DNA"/>
</dbReference>
<comment type="caution">
    <text evidence="2">The sequence shown here is derived from an EMBL/GenBank/DDBJ whole genome shotgun (WGS) entry which is preliminary data.</text>
</comment>
<protein>
    <recommendedName>
        <fullName evidence="4">Vitamin K epoxide reductase domain-containing protein</fullName>
    </recommendedName>
</protein>
<dbReference type="STRING" id="1798665.A2942_00680"/>
<sequence length="145" mass="16200">MDKNKTVSVVAVIVIAVFGYLMYAGGGGVADKNATEKEVGPWKYDTFAQCLTEKGMQMYGSVTCATCAKQRKLFGDSFQYITEIECNPRYPHPQTARCVAKMIESTPTWVLELPDQTEVKRMRAGLQIFEELAEFSGCTFTEDKL</sequence>
<name>A0A1G2DHK5_9BACT</name>
<dbReference type="Gene3D" id="3.40.30.10">
    <property type="entry name" value="Glutaredoxin"/>
    <property type="match status" value="1"/>
</dbReference>
<evidence type="ECO:0000256" key="1">
    <source>
        <dbReference type="SAM" id="Phobius"/>
    </source>
</evidence>
<evidence type="ECO:0000313" key="3">
    <source>
        <dbReference type="Proteomes" id="UP000178534"/>
    </source>
</evidence>
<dbReference type="AlphaFoldDB" id="A0A1G2DHK5"/>
<evidence type="ECO:0000313" key="2">
    <source>
        <dbReference type="EMBL" id="OGZ13036.1"/>
    </source>
</evidence>
<keyword evidence="1" id="KW-0472">Membrane</keyword>
<proteinExistence type="predicted"/>